<feature type="region of interest" description="Disordered" evidence="1">
    <location>
        <begin position="1"/>
        <end position="129"/>
    </location>
</feature>
<evidence type="ECO:0000256" key="1">
    <source>
        <dbReference type="SAM" id="MobiDB-lite"/>
    </source>
</evidence>
<accession>A0ABN8ZX87</accession>
<feature type="compositionally biased region" description="Basic and acidic residues" evidence="1">
    <location>
        <begin position="38"/>
        <end position="50"/>
    </location>
</feature>
<gene>
    <name evidence="2" type="ORF">MRATA1EN1_LOCUS27336</name>
</gene>
<sequence>MDKSRFCKLLRDREEGGSPQTDWPTEPGTGRASDAGADDARRDWGPDHPRSSGTSAPRPGGTVQQGACHGQPRPNPLGGPHPGQCLGVTFNTSGPFLHVQGAGMRPPTAGLSDSEAPPGDQKQRQKGWAVMPIEEPRNSFCLEAKGDAN</sequence>
<feature type="compositionally biased region" description="Basic and acidic residues" evidence="1">
    <location>
        <begin position="1"/>
        <end position="16"/>
    </location>
</feature>
<organism evidence="2 3">
    <name type="scientific">Rangifer tarandus platyrhynchus</name>
    <name type="common">Svalbard reindeer</name>
    <dbReference type="NCBI Taxonomy" id="3082113"/>
    <lineage>
        <taxon>Eukaryota</taxon>
        <taxon>Metazoa</taxon>
        <taxon>Chordata</taxon>
        <taxon>Craniata</taxon>
        <taxon>Vertebrata</taxon>
        <taxon>Euteleostomi</taxon>
        <taxon>Mammalia</taxon>
        <taxon>Eutheria</taxon>
        <taxon>Laurasiatheria</taxon>
        <taxon>Artiodactyla</taxon>
        <taxon>Ruminantia</taxon>
        <taxon>Pecora</taxon>
        <taxon>Cervidae</taxon>
        <taxon>Odocoileinae</taxon>
        <taxon>Rangifer</taxon>
    </lineage>
</organism>
<proteinExistence type="predicted"/>
<reference evidence="2" key="1">
    <citation type="submission" date="2023-04" db="EMBL/GenBank/DDBJ databases">
        <authorList>
            <consortium name="ELIXIR-Norway"/>
        </authorList>
    </citation>
    <scope>NUCLEOTIDE SEQUENCE [LARGE SCALE GENOMIC DNA]</scope>
</reference>
<name>A0ABN8ZX87_RANTA</name>
<dbReference type="Proteomes" id="UP001176941">
    <property type="component" value="Chromosome 7"/>
</dbReference>
<protein>
    <submittedName>
        <fullName evidence="2">Uncharacterized protein</fullName>
    </submittedName>
</protein>
<evidence type="ECO:0000313" key="3">
    <source>
        <dbReference type="Proteomes" id="UP001176941"/>
    </source>
</evidence>
<evidence type="ECO:0000313" key="2">
    <source>
        <dbReference type="EMBL" id="CAI9178374.1"/>
    </source>
</evidence>
<keyword evidence="3" id="KW-1185">Reference proteome</keyword>
<dbReference type="EMBL" id="OX459943">
    <property type="protein sequence ID" value="CAI9178374.1"/>
    <property type="molecule type" value="Genomic_DNA"/>
</dbReference>